<dbReference type="GeneTree" id="ENSGT00390000007473"/>
<evidence type="ECO:0000256" key="5">
    <source>
        <dbReference type="ARBA" id="ARBA00023136"/>
    </source>
</evidence>
<keyword evidence="3 9" id="KW-1133">Transmembrane helix</keyword>
<evidence type="ECO:0000256" key="7">
    <source>
        <dbReference type="ARBA" id="ARBA00034539"/>
    </source>
</evidence>
<protein>
    <recommendedName>
        <fullName evidence="7">Lysosomal enzyme trafficking factor</fullName>
    </recommendedName>
    <alternativeName>
        <fullName evidence="8">Transmembrane protein 251</fullName>
    </alternativeName>
</protein>
<feature type="transmembrane region" description="Helical" evidence="9">
    <location>
        <begin position="107"/>
        <end position="126"/>
    </location>
</feature>
<comment type="subcellular location">
    <subcellularLocation>
        <location evidence="1">Golgi apparatus membrane</location>
        <topology evidence="1">Multi-pass membrane protein</topology>
    </subcellularLocation>
</comment>
<gene>
    <name evidence="10" type="primary">LYSET</name>
</gene>
<keyword evidence="4" id="KW-0333">Golgi apparatus</keyword>
<proteinExistence type="inferred from homology"/>
<dbReference type="PANTHER" id="PTHR31925:SF1">
    <property type="entry name" value="LYSOSOMAL ENZYME TRAFFICKING FACTOR"/>
    <property type="match status" value="1"/>
</dbReference>
<reference evidence="10" key="1">
    <citation type="submission" date="2025-08" db="UniProtKB">
        <authorList>
            <consortium name="Ensembl"/>
        </authorList>
    </citation>
    <scope>IDENTIFICATION</scope>
</reference>
<dbReference type="STRING" id="1676925.ENSPKIP00000031910"/>
<evidence type="ECO:0000313" key="10">
    <source>
        <dbReference type="Ensembl" id="ENSPKIP00000031910.1"/>
    </source>
</evidence>
<evidence type="ECO:0000256" key="3">
    <source>
        <dbReference type="ARBA" id="ARBA00022989"/>
    </source>
</evidence>
<feature type="transmembrane region" description="Helical" evidence="9">
    <location>
        <begin position="41"/>
        <end position="60"/>
    </location>
</feature>
<dbReference type="InterPro" id="IPR028024">
    <property type="entry name" value="LYSET"/>
</dbReference>
<dbReference type="GO" id="GO:0000139">
    <property type="term" value="C:Golgi membrane"/>
    <property type="evidence" value="ECO:0007669"/>
    <property type="project" value="UniProtKB-SubCell"/>
</dbReference>
<dbReference type="Pfam" id="PF15190">
    <property type="entry name" value="TMEM251"/>
    <property type="match status" value="1"/>
</dbReference>
<evidence type="ECO:0000313" key="11">
    <source>
        <dbReference type="Proteomes" id="UP000261540"/>
    </source>
</evidence>
<accession>A0A3B3SNM5</accession>
<evidence type="ECO:0000256" key="2">
    <source>
        <dbReference type="ARBA" id="ARBA00022692"/>
    </source>
</evidence>
<evidence type="ECO:0000256" key="8">
    <source>
        <dbReference type="ARBA" id="ARBA00034557"/>
    </source>
</evidence>
<comment type="similarity">
    <text evidence="6">Belongs to the LYSET family.</text>
</comment>
<evidence type="ECO:0000256" key="9">
    <source>
        <dbReference type="SAM" id="Phobius"/>
    </source>
</evidence>
<dbReference type="AlphaFoldDB" id="A0A3B3SNM5"/>
<dbReference type="Proteomes" id="UP000261540">
    <property type="component" value="Unplaced"/>
</dbReference>
<evidence type="ECO:0000256" key="1">
    <source>
        <dbReference type="ARBA" id="ARBA00004653"/>
    </source>
</evidence>
<evidence type="ECO:0000256" key="6">
    <source>
        <dbReference type="ARBA" id="ARBA00034485"/>
    </source>
</evidence>
<dbReference type="PANTHER" id="PTHR31925">
    <property type="entry name" value="TRANSMEMBRANE PROTEIN 251"/>
    <property type="match status" value="1"/>
</dbReference>
<keyword evidence="2 9" id="KW-0812">Transmembrane</keyword>
<sequence>NINPPDLSEVKTAILSLKRGKACGMDAIHVEIMMNFRQRMGWISVGLYLLASAAAFYYVFEINQKYNRLTIDMVEQSPGKAAPPGEPSSASPAWTHWLNVRLLSFPFWVWATLLLIPYLQVFLFLYSCTRTDPKTIGYCILPICLAILCSRHQTFEKASNQISHLQLIDT</sequence>
<name>A0A3B3SNM5_9TELE</name>
<evidence type="ECO:0000256" key="4">
    <source>
        <dbReference type="ARBA" id="ARBA00023034"/>
    </source>
</evidence>
<keyword evidence="11" id="KW-1185">Reference proteome</keyword>
<dbReference type="Ensembl" id="ENSPKIT00000012768.1">
    <property type="protein sequence ID" value="ENSPKIP00000031910.1"/>
    <property type="gene ID" value="ENSPKIG00000012219.1"/>
</dbReference>
<organism evidence="10 11">
    <name type="scientific">Paramormyrops kingsleyae</name>
    <dbReference type="NCBI Taxonomy" id="1676925"/>
    <lineage>
        <taxon>Eukaryota</taxon>
        <taxon>Metazoa</taxon>
        <taxon>Chordata</taxon>
        <taxon>Craniata</taxon>
        <taxon>Vertebrata</taxon>
        <taxon>Euteleostomi</taxon>
        <taxon>Actinopterygii</taxon>
        <taxon>Neopterygii</taxon>
        <taxon>Teleostei</taxon>
        <taxon>Osteoglossocephala</taxon>
        <taxon>Osteoglossomorpha</taxon>
        <taxon>Osteoglossiformes</taxon>
        <taxon>Mormyridae</taxon>
        <taxon>Paramormyrops</taxon>
    </lineage>
</organism>
<reference evidence="10" key="2">
    <citation type="submission" date="2025-09" db="UniProtKB">
        <authorList>
            <consortium name="Ensembl"/>
        </authorList>
    </citation>
    <scope>IDENTIFICATION</scope>
</reference>
<keyword evidence="5 9" id="KW-0472">Membrane</keyword>